<dbReference type="GO" id="GO:0005737">
    <property type="term" value="C:cytoplasm"/>
    <property type="evidence" value="ECO:0007669"/>
    <property type="project" value="UniProtKB-ARBA"/>
</dbReference>
<dbReference type="PANTHER" id="PTHR43134:SF1">
    <property type="entry name" value="SIGNAL RECOGNITION PARTICLE RECEPTOR SUBUNIT ALPHA"/>
    <property type="match status" value="1"/>
</dbReference>
<evidence type="ECO:0000256" key="5">
    <source>
        <dbReference type="ARBA" id="ARBA00022741"/>
    </source>
</evidence>
<evidence type="ECO:0000256" key="7">
    <source>
        <dbReference type="ARBA" id="ARBA00023134"/>
    </source>
</evidence>
<dbReference type="GO" id="GO:0003924">
    <property type="term" value="F:GTPase activity"/>
    <property type="evidence" value="ECO:0007669"/>
    <property type="project" value="TreeGrafter"/>
</dbReference>
<keyword evidence="6" id="KW-0378">Hydrolase</keyword>
<feature type="domain" description="SRP54-type proteins GTP-binding" evidence="11">
    <location>
        <begin position="61"/>
        <end position="262"/>
    </location>
</feature>
<evidence type="ECO:0000256" key="4">
    <source>
        <dbReference type="ARBA" id="ARBA00022490"/>
    </source>
</evidence>
<dbReference type="InterPro" id="IPR003593">
    <property type="entry name" value="AAA+_ATPase"/>
</dbReference>
<dbReference type="SUPFAM" id="SSF52540">
    <property type="entry name" value="P-loop containing nucleoside triphosphate hydrolases"/>
    <property type="match status" value="1"/>
</dbReference>
<dbReference type="AlphaFoldDB" id="A0A381RVY7"/>
<dbReference type="SMART" id="SM00382">
    <property type="entry name" value="AAA"/>
    <property type="match status" value="1"/>
</dbReference>
<evidence type="ECO:0008006" key="13">
    <source>
        <dbReference type="Google" id="ProtNLM"/>
    </source>
</evidence>
<dbReference type="GO" id="GO:0006614">
    <property type="term" value="P:SRP-dependent cotranslational protein targeting to membrane"/>
    <property type="evidence" value="ECO:0007669"/>
    <property type="project" value="InterPro"/>
</dbReference>
<dbReference type="InterPro" id="IPR036225">
    <property type="entry name" value="SRP/SRP_N"/>
</dbReference>
<dbReference type="FunFam" id="3.40.50.300:FF:000053">
    <property type="entry name" value="Signal recognition particle receptor FtsY"/>
    <property type="match status" value="1"/>
</dbReference>
<dbReference type="Pfam" id="PF00448">
    <property type="entry name" value="SRP54"/>
    <property type="match status" value="1"/>
</dbReference>
<evidence type="ECO:0000256" key="8">
    <source>
        <dbReference type="ARBA" id="ARBA00023136"/>
    </source>
</evidence>
<name>A0A381RVY7_9ZZZZ</name>
<dbReference type="InterPro" id="IPR027417">
    <property type="entry name" value="P-loop_NTPase"/>
</dbReference>
<evidence type="ECO:0000259" key="10">
    <source>
        <dbReference type="SMART" id="SM00382"/>
    </source>
</evidence>
<protein>
    <recommendedName>
        <fullName evidence="13">SRP54-type proteins GTP-binding domain-containing protein</fullName>
    </recommendedName>
</protein>
<dbReference type="NCBIfam" id="TIGR00064">
    <property type="entry name" value="ftsY"/>
    <property type="match status" value="1"/>
</dbReference>
<evidence type="ECO:0000259" key="11">
    <source>
        <dbReference type="SMART" id="SM00962"/>
    </source>
</evidence>
<reference evidence="12" key="1">
    <citation type="submission" date="2018-05" db="EMBL/GenBank/DDBJ databases">
        <authorList>
            <person name="Lanie J.A."/>
            <person name="Ng W.-L."/>
            <person name="Kazmierczak K.M."/>
            <person name="Andrzejewski T.M."/>
            <person name="Davidsen T.M."/>
            <person name="Wayne K.J."/>
            <person name="Tettelin H."/>
            <person name="Glass J.I."/>
            <person name="Rusch D."/>
            <person name="Podicherti R."/>
            <person name="Tsui H.-C.T."/>
            <person name="Winkler M.E."/>
        </authorList>
    </citation>
    <scope>NUCLEOTIDE SEQUENCE</scope>
</reference>
<evidence type="ECO:0000256" key="6">
    <source>
        <dbReference type="ARBA" id="ARBA00022801"/>
    </source>
</evidence>
<proteinExistence type="inferred from homology"/>
<accession>A0A381RVY7</accession>
<dbReference type="InterPro" id="IPR013822">
    <property type="entry name" value="Signal_recog_particl_SRP54_hlx"/>
</dbReference>
<keyword evidence="3" id="KW-1003">Cell membrane</keyword>
<dbReference type="Gene3D" id="1.20.120.140">
    <property type="entry name" value="Signal recognition particle SRP54, nucleotide-binding domain"/>
    <property type="match status" value="1"/>
</dbReference>
<comment type="similarity">
    <text evidence="2">Belongs to the GTP-binding SRP family.</text>
</comment>
<dbReference type="SUPFAM" id="SSF47364">
    <property type="entry name" value="Domain of the SRP/SRP receptor G-proteins"/>
    <property type="match status" value="1"/>
</dbReference>
<dbReference type="Gene3D" id="3.40.50.300">
    <property type="entry name" value="P-loop containing nucleotide triphosphate hydrolases"/>
    <property type="match status" value="1"/>
</dbReference>
<dbReference type="GO" id="GO:0005525">
    <property type="term" value="F:GTP binding"/>
    <property type="evidence" value="ECO:0007669"/>
    <property type="project" value="UniProtKB-KW"/>
</dbReference>
<organism evidence="12">
    <name type="scientific">marine metagenome</name>
    <dbReference type="NCBI Taxonomy" id="408172"/>
    <lineage>
        <taxon>unclassified sequences</taxon>
        <taxon>metagenomes</taxon>
        <taxon>ecological metagenomes</taxon>
    </lineage>
</organism>
<evidence type="ECO:0000256" key="9">
    <source>
        <dbReference type="ARBA" id="ARBA00023170"/>
    </source>
</evidence>
<dbReference type="InterPro" id="IPR042101">
    <property type="entry name" value="SRP54_N_sf"/>
</dbReference>
<evidence type="ECO:0000256" key="2">
    <source>
        <dbReference type="ARBA" id="ARBA00008531"/>
    </source>
</evidence>
<keyword evidence="7" id="KW-0342">GTP-binding</keyword>
<dbReference type="GO" id="GO:0005886">
    <property type="term" value="C:plasma membrane"/>
    <property type="evidence" value="ECO:0007669"/>
    <property type="project" value="UniProtKB-SubCell"/>
</dbReference>
<dbReference type="InterPro" id="IPR000897">
    <property type="entry name" value="SRP54_GTPase_dom"/>
</dbReference>
<comment type="subcellular location">
    <subcellularLocation>
        <location evidence="1">Cell membrane</location>
        <topology evidence="1">Peripheral membrane protein</topology>
        <orientation evidence="1">Cytoplasmic side</orientation>
    </subcellularLocation>
</comment>
<evidence type="ECO:0000256" key="3">
    <source>
        <dbReference type="ARBA" id="ARBA00022475"/>
    </source>
</evidence>
<dbReference type="PANTHER" id="PTHR43134">
    <property type="entry name" value="SIGNAL RECOGNITION PARTICLE RECEPTOR SUBUNIT ALPHA"/>
    <property type="match status" value="1"/>
</dbReference>
<dbReference type="InterPro" id="IPR004390">
    <property type="entry name" value="SR_rcpt_FtsY"/>
</dbReference>
<gene>
    <name evidence="12" type="ORF">METZ01_LOCUS48874</name>
</gene>
<keyword evidence="5" id="KW-0547">Nucleotide-binding</keyword>
<keyword evidence="8" id="KW-0472">Membrane</keyword>
<sequence>MLIQADVGVEVASNLKEEFKKEKIGKEIKDEKEILNFLSEKVAQILTGHEKKIEELYKNSPTIIVVSGVNGVGKTTTIGKVGKFFKNQNKKIVFGAADTFRAAAIDQLELWAKKIGANFIKSEQGTDPASVAYKTVKFTEENKIDLAFIDTAGRLQNKKNLMDEYKKIFNVLKKINPDYPHETILVLDATTGQNALNQVEEFKKIAKLTGLIITKLDSSAKGGIILSICKKYSLPIIAVGMGEKETDLHSFDANTFSKALVQS</sequence>
<keyword evidence="4" id="KW-0963">Cytoplasm</keyword>
<evidence type="ECO:0000313" key="12">
    <source>
        <dbReference type="EMBL" id="SUZ96020.1"/>
    </source>
</evidence>
<dbReference type="EMBL" id="UINC01002375">
    <property type="protein sequence ID" value="SUZ96020.1"/>
    <property type="molecule type" value="Genomic_DNA"/>
</dbReference>
<dbReference type="SMART" id="SM00962">
    <property type="entry name" value="SRP54"/>
    <property type="match status" value="1"/>
</dbReference>
<keyword evidence="9" id="KW-0675">Receptor</keyword>
<feature type="domain" description="AAA+ ATPase" evidence="10">
    <location>
        <begin position="60"/>
        <end position="206"/>
    </location>
</feature>
<dbReference type="Pfam" id="PF02881">
    <property type="entry name" value="SRP54_N"/>
    <property type="match status" value="1"/>
</dbReference>
<evidence type="ECO:0000256" key="1">
    <source>
        <dbReference type="ARBA" id="ARBA00004413"/>
    </source>
</evidence>
<dbReference type="GO" id="GO:0005047">
    <property type="term" value="F:signal recognition particle binding"/>
    <property type="evidence" value="ECO:0007669"/>
    <property type="project" value="TreeGrafter"/>
</dbReference>